<dbReference type="KEGG" id="bmd:BMD_2390"/>
<name>D5DFW0_PRIM3</name>
<reference evidence="2 3" key="1">
    <citation type="journal article" date="2011" name="J. Bacteriol.">
        <title>Genome sequences of the biotechnologically important Bacillus megaterium strains QM B1551 and DSM319.</title>
        <authorList>
            <person name="Eppinger M."/>
            <person name="Bunk B."/>
            <person name="Johns M.A."/>
            <person name="Edirisinghe J.N."/>
            <person name="Kutumbaka K.K."/>
            <person name="Koenig S.S."/>
            <person name="Huot Creasy H."/>
            <person name="Rosovitz M.J."/>
            <person name="Riley D.R."/>
            <person name="Daugherty S."/>
            <person name="Martin M."/>
            <person name="Elbourne L.D."/>
            <person name="Paulsen I."/>
            <person name="Biedendieck R."/>
            <person name="Braun C."/>
            <person name="Grayburn S."/>
            <person name="Dhingra S."/>
            <person name="Lukyanchuk V."/>
            <person name="Ball B."/>
            <person name="Ul-Qamar R."/>
            <person name="Seibel J."/>
            <person name="Bremer E."/>
            <person name="Jahn D."/>
            <person name="Ravel J."/>
            <person name="Vary P.S."/>
        </authorList>
    </citation>
    <scope>NUCLEOTIDE SEQUENCE [LARGE SCALE GENOMIC DNA]</scope>
    <source>
        <strain evidence="3">DSM 319 / IMG 1521</strain>
    </source>
</reference>
<organism evidence="2 3">
    <name type="scientific">Priestia megaterium (strain DSM 319 / IMG 1521)</name>
    <name type="common">Bacillus megaterium</name>
    <dbReference type="NCBI Taxonomy" id="592022"/>
    <lineage>
        <taxon>Bacteria</taxon>
        <taxon>Bacillati</taxon>
        <taxon>Bacillota</taxon>
        <taxon>Bacilli</taxon>
        <taxon>Bacillales</taxon>
        <taxon>Bacillaceae</taxon>
        <taxon>Priestia</taxon>
    </lineage>
</organism>
<proteinExistence type="predicted"/>
<evidence type="ECO:0000313" key="3">
    <source>
        <dbReference type="Proteomes" id="UP000002365"/>
    </source>
</evidence>
<protein>
    <recommendedName>
        <fullName evidence="1">YokE-like PH domain-containing protein</fullName>
    </recommendedName>
</protein>
<dbReference type="Proteomes" id="UP000002365">
    <property type="component" value="Chromosome"/>
</dbReference>
<accession>D5DFW0</accession>
<dbReference type="InterPro" id="IPR039519">
    <property type="entry name" value="YokE-like_PH"/>
</dbReference>
<dbReference type="HOGENOM" id="CLU_2566735_0_0_9"/>
<gene>
    <name evidence="2" type="ordered locus">BMD_2390</name>
</gene>
<dbReference type="EMBL" id="CP001982">
    <property type="protein sequence ID" value="ADF39237.1"/>
    <property type="molecule type" value="Genomic_DNA"/>
</dbReference>
<evidence type="ECO:0000259" key="1">
    <source>
        <dbReference type="Pfam" id="PF14470"/>
    </source>
</evidence>
<sequence>MKGGMFGGAEIEPVKYEDIKNVDFDITPNPFGKAQIELGVLYLEIKGLFGGVKKRTIRNIPEEKIDKIVKLVREQVKNHSK</sequence>
<dbReference type="Pfam" id="PF14470">
    <property type="entry name" value="bPH_3"/>
    <property type="match status" value="1"/>
</dbReference>
<evidence type="ECO:0000313" key="2">
    <source>
        <dbReference type="EMBL" id="ADF39237.1"/>
    </source>
</evidence>
<feature type="domain" description="YokE-like PH" evidence="1">
    <location>
        <begin position="4"/>
        <end position="74"/>
    </location>
</feature>
<dbReference type="AlphaFoldDB" id="D5DFW0"/>